<reference evidence="1 2" key="1">
    <citation type="submission" date="2020-12" db="EMBL/GenBank/DDBJ databases">
        <title>Genome of Pca MAFF 106156.</title>
        <authorList>
            <person name="Fujikawa T."/>
            <person name="Inoue Y."/>
        </authorList>
    </citation>
    <scope>NUCLEOTIDE SEQUENCE [LARGE SCALE GENOMIC DNA]</scope>
    <source>
        <strain evidence="1 2">MAFF 106156</strain>
    </source>
</reference>
<evidence type="ECO:0000313" key="1">
    <source>
        <dbReference type="EMBL" id="MBM0141454.1"/>
    </source>
</evidence>
<evidence type="ECO:0008006" key="3">
    <source>
        <dbReference type="Google" id="ProtNLM"/>
    </source>
</evidence>
<protein>
    <recommendedName>
        <fullName evidence="3">Zorya protein ZorC EH domain-containing protein</fullName>
    </recommendedName>
</protein>
<dbReference type="Proteomes" id="UP000644195">
    <property type="component" value="Unassembled WGS sequence"/>
</dbReference>
<comment type="caution">
    <text evidence="1">The sequence shown here is derived from an EMBL/GenBank/DDBJ whole genome shotgun (WGS) entry which is preliminary data.</text>
</comment>
<name>A0ABS1XJ38_PSEC1</name>
<proteinExistence type="predicted"/>
<sequence length="407" mass="45871">MPTKDSSLRLWSNGVLEPSEENLRIGQIRQQIFSELLKAMPPLRRKQYEPMMHWIVDPTNAPVCLAKDALGSDTFFGHTIALLEQWQDMQLQENERAWLQHHQWPRDRAIPPAQIQAMSRQAFDYLKEVLANWLEEEPTNKQPVPDSLLALISANLSANRVLIEFAAKEARGREAAELAVGIVEKLNNLDITEIPESMHLGPAGALLRLKTLLTNWFGPRGRLIGSSFGFQRPMNHSDIDLTVKWSMQLQGDYICSRGHRGGQEEAMENHGKPMHLFIFALTLVGAFYSNAKTDNEFKGKSNSSYAVFPGRKLIAKGASEIPPPHAAELLKQAYGLIYFGNVGWNILADGVRDYATTCSVKRSHIQQLVRFAIKNRTSSTLLELNKRLSEAKDIPPLHFANEMTRIG</sequence>
<keyword evidence="2" id="KW-1185">Reference proteome</keyword>
<evidence type="ECO:0000313" key="2">
    <source>
        <dbReference type="Proteomes" id="UP000644195"/>
    </source>
</evidence>
<dbReference type="RefSeq" id="WP_203009892.1">
    <property type="nucleotide sequence ID" value="NZ_JAEVFO010000054.1"/>
</dbReference>
<gene>
    <name evidence="1" type="ORF">JHZ66_21980</name>
</gene>
<dbReference type="EMBL" id="JAEVFO010000054">
    <property type="protein sequence ID" value="MBM0141454.1"/>
    <property type="molecule type" value="Genomic_DNA"/>
</dbReference>
<accession>A0ABS1XJ38</accession>
<organism evidence="1 2">
    <name type="scientific">Pseudomonas cannabina pv. alisalensis</name>
    <dbReference type="NCBI Taxonomy" id="757414"/>
    <lineage>
        <taxon>Bacteria</taxon>
        <taxon>Pseudomonadati</taxon>
        <taxon>Pseudomonadota</taxon>
        <taxon>Gammaproteobacteria</taxon>
        <taxon>Pseudomonadales</taxon>
        <taxon>Pseudomonadaceae</taxon>
        <taxon>Pseudomonas</taxon>
    </lineage>
</organism>